<sequence length="135" mass="15251">MCEDNSVTCYQLMNRDTCSANLKNPEPPVLFGYFNNMRLYSGLFSAVDLKGVDEITGNILSRKSCIILSNLKNVSNCSSLLPKDDVILKLRKAVDSECGQVFENEEHIGYVFRVDRTDKFQLTEKLNLTIFVTIA</sequence>
<gene>
    <name evidence="1" type="ORF">Hyperionvirus4_80</name>
</gene>
<name>A0A3G5A7A6_9VIRU</name>
<dbReference type="EMBL" id="MK072386">
    <property type="protein sequence ID" value="AYV83115.1"/>
    <property type="molecule type" value="Genomic_DNA"/>
</dbReference>
<organism evidence="1">
    <name type="scientific">Hyperionvirus sp</name>
    <dbReference type="NCBI Taxonomy" id="2487770"/>
    <lineage>
        <taxon>Viruses</taxon>
        <taxon>Varidnaviria</taxon>
        <taxon>Bamfordvirae</taxon>
        <taxon>Nucleocytoviricota</taxon>
        <taxon>Megaviricetes</taxon>
        <taxon>Imitervirales</taxon>
        <taxon>Mimiviridae</taxon>
        <taxon>Klosneuvirinae</taxon>
    </lineage>
</organism>
<reference evidence="1" key="1">
    <citation type="submission" date="2018-10" db="EMBL/GenBank/DDBJ databases">
        <title>Hidden diversity of soil giant viruses.</title>
        <authorList>
            <person name="Schulz F."/>
            <person name="Alteio L."/>
            <person name="Goudeau D."/>
            <person name="Ryan E.M."/>
            <person name="Malmstrom R.R."/>
            <person name="Blanchard J."/>
            <person name="Woyke T."/>
        </authorList>
    </citation>
    <scope>NUCLEOTIDE SEQUENCE</scope>
    <source>
        <strain evidence="1">HYV1</strain>
    </source>
</reference>
<accession>A0A3G5A7A6</accession>
<evidence type="ECO:0000313" key="1">
    <source>
        <dbReference type="EMBL" id="AYV83115.1"/>
    </source>
</evidence>
<protein>
    <submittedName>
        <fullName evidence="1">Uncharacterized protein</fullName>
    </submittedName>
</protein>
<proteinExistence type="predicted"/>